<proteinExistence type="inferred from homology"/>
<evidence type="ECO:0000256" key="2">
    <source>
        <dbReference type="ARBA" id="ARBA00005335"/>
    </source>
</evidence>
<keyword evidence="8" id="KW-1185">Reference proteome</keyword>
<feature type="transmembrane region" description="Helical" evidence="6">
    <location>
        <begin position="133"/>
        <end position="155"/>
    </location>
</feature>
<dbReference type="KEGG" id="acan:ACA1_301700"/>
<evidence type="ECO:0000256" key="1">
    <source>
        <dbReference type="ARBA" id="ARBA00004141"/>
    </source>
</evidence>
<organism evidence="7 8">
    <name type="scientific">Acanthamoeba castellanii (strain ATCC 30010 / Neff)</name>
    <dbReference type="NCBI Taxonomy" id="1257118"/>
    <lineage>
        <taxon>Eukaryota</taxon>
        <taxon>Amoebozoa</taxon>
        <taxon>Discosea</taxon>
        <taxon>Longamoebia</taxon>
        <taxon>Centramoebida</taxon>
        <taxon>Acanthamoebidae</taxon>
        <taxon>Acanthamoeba</taxon>
    </lineage>
</organism>
<evidence type="ECO:0000313" key="8">
    <source>
        <dbReference type="Proteomes" id="UP000011083"/>
    </source>
</evidence>
<keyword evidence="3 6" id="KW-0812">Transmembrane</keyword>
<sequence>MYSSSFDDEGGWWCCRLDSNFRHRVGSFIAGCLFVAGWLIWIDGAVAGNQFSGWREPPWYFYLPGFISTFVLLMMNMVSLNDMHPFSLMFSEDISHKVRAWLFVAFAIGFGAIGASIWMCVDSYQHESGSKMWPGISLILQNAIIFASSVVLLFARKTEEEEMIM</sequence>
<dbReference type="Proteomes" id="UP000011083">
    <property type="component" value="Unassembled WGS sequence"/>
</dbReference>
<comment type="similarity">
    <text evidence="2">Belongs to the UPF0220 family.</text>
</comment>
<dbReference type="RefSeq" id="XP_004356988.1">
    <property type="nucleotide sequence ID" value="XM_004356933.1"/>
</dbReference>
<evidence type="ECO:0000256" key="5">
    <source>
        <dbReference type="ARBA" id="ARBA00023136"/>
    </source>
</evidence>
<protein>
    <recommendedName>
        <fullName evidence="9">Transmembrane protein</fullName>
    </recommendedName>
</protein>
<feature type="transmembrane region" description="Helical" evidence="6">
    <location>
        <begin position="59"/>
        <end position="79"/>
    </location>
</feature>
<accession>L8HHA6</accession>
<evidence type="ECO:0000256" key="3">
    <source>
        <dbReference type="ARBA" id="ARBA00022692"/>
    </source>
</evidence>
<feature type="transmembrane region" description="Helical" evidence="6">
    <location>
        <begin position="25"/>
        <end position="47"/>
    </location>
</feature>
<evidence type="ECO:0008006" key="9">
    <source>
        <dbReference type="Google" id="ProtNLM"/>
    </source>
</evidence>
<comment type="subcellular location">
    <subcellularLocation>
        <location evidence="1">Membrane</location>
        <topology evidence="1">Multi-pass membrane protein</topology>
    </subcellularLocation>
</comment>
<gene>
    <name evidence="7" type="ORF">ACA1_301700</name>
</gene>
<keyword evidence="4 6" id="KW-1133">Transmembrane helix</keyword>
<dbReference type="InterPro" id="IPR007919">
    <property type="entry name" value="UPF0220"/>
</dbReference>
<evidence type="ECO:0000256" key="4">
    <source>
        <dbReference type="ARBA" id="ARBA00022989"/>
    </source>
</evidence>
<evidence type="ECO:0000313" key="7">
    <source>
        <dbReference type="EMBL" id="ELR24969.1"/>
    </source>
</evidence>
<dbReference type="VEuPathDB" id="AmoebaDB:ACA1_301700"/>
<name>L8HHA6_ACACF</name>
<dbReference type="OMA" id="LWIMFAD"/>
<keyword evidence="5 6" id="KW-0472">Membrane</keyword>
<dbReference type="AlphaFoldDB" id="L8HHA6"/>
<dbReference type="Pfam" id="PF05255">
    <property type="entry name" value="UPF0220"/>
    <property type="match status" value="1"/>
</dbReference>
<reference evidence="7 8" key="1">
    <citation type="journal article" date="2013" name="Genome Biol.">
        <title>Genome of Acanthamoeba castellanii highlights extensive lateral gene transfer and early evolution of tyrosine kinase signaling.</title>
        <authorList>
            <person name="Clarke M."/>
            <person name="Lohan A.J."/>
            <person name="Liu B."/>
            <person name="Lagkouvardos I."/>
            <person name="Roy S."/>
            <person name="Zafar N."/>
            <person name="Bertelli C."/>
            <person name="Schilde C."/>
            <person name="Kianianmomeni A."/>
            <person name="Burglin T.R."/>
            <person name="Frech C."/>
            <person name="Turcotte B."/>
            <person name="Kopec K.O."/>
            <person name="Synnott J.M."/>
            <person name="Choo C."/>
            <person name="Paponov I."/>
            <person name="Finkler A."/>
            <person name="Soon Heng Tan C."/>
            <person name="Hutchins A.P."/>
            <person name="Weinmeier T."/>
            <person name="Rattei T."/>
            <person name="Chu J.S."/>
            <person name="Gimenez G."/>
            <person name="Irimia M."/>
            <person name="Rigden D.J."/>
            <person name="Fitzpatrick D.A."/>
            <person name="Lorenzo-Morales J."/>
            <person name="Bateman A."/>
            <person name="Chiu C.H."/>
            <person name="Tang P."/>
            <person name="Hegemann P."/>
            <person name="Fromm H."/>
            <person name="Raoult D."/>
            <person name="Greub G."/>
            <person name="Miranda-Saavedra D."/>
            <person name="Chen N."/>
            <person name="Nash P."/>
            <person name="Ginger M.L."/>
            <person name="Horn M."/>
            <person name="Schaap P."/>
            <person name="Caler L."/>
            <person name="Loftus B."/>
        </authorList>
    </citation>
    <scope>NUCLEOTIDE SEQUENCE [LARGE SCALE GENOMIC DNA]</scope>
    <source>
        <strain evidence="7 8">Neff</strain>
    </source>
</reference>
<feature type="transmembrane region" description="Helical" evidence="6">
    <location>
        <begin position="100"/>
        <end position="121"/>
    </location>
</feature>
<dbReference type="OrthoDB" id="268928at2759"/>
<dbReference type="EMBL" id="KB007808">
    <property type="protein sequence ID" value="ELR24969.1"/>
    <property type="molecule type" value="Genomic_DNA"/>
</dbReference>
<dbReference type="STRING" id="1257118.L8HHA6"/>
<dbReference type="GeneID" id="14926006"/>
<dbReference type="GO" id="GO:0016020">
    <property type="term" value="C:membrane"/>
    <property type="evidence" value="ECO:0007669"/>
    <property type="project" value="UniProtKB-SubCell"/>
</dbReference>
<evidence type="ECO:0000256" key="6">
    <source>
        <dbReference type="SAM" id="Phobius"/>
    </source>
</evidence>
<dbReference type="PANTHER" id="PTHR13180">
    <property type="entry name" value="SMALL MEMBRANE PROTEIN-RELATED"/>
    <property type="match status" value="1"/>
</dbReference>